<evidence type="ECO:0000313" key="1">
    <source>
        <dbReference type="EMBL" id="MFD2318220.1"/>
    </source>
</evidence>
<name>A0ABW5EJV7_9BURK</name>
<dbReference type="RefSeq" id="WP_232245850.1">
    <property type="nucleotide sequence ID" value="NZ_JBHUIG010000004.1"/>
</dbReference>
<organism evidence="1 2">
    <name type="scientific">Delftia deserti</name>
    <dbReference type="NCBI Taxonomy" id="1651218"/>
    <lineage>
        <taxon>Bacteria</taxon>
        <taxon>Pseudomonadati</taxon>
        <taxon>Pseudomonadota</taxon>
        <taxon>Betaproteobacteria</taxon>
        <taxon>Burkholderiales</taxon>
        <taxon>Comamonadaceae</taxon>
        <taxon>Delftia</taxon>
    </lineage>
</organism>
<comment type="caution">
    <text evidence="1">The sequence shown here is derived from an EMBL/GenBank/DDBJ whole genome shotgun (WGS) entry which is preliminary data.</text>
</comment>
<dbReference type="EMBL" id="JBHUIG010000004">
    <property type="protein sequence ID" value="MFD2318220.1"/>
    <property type="molecule type" value="Genomic_DNA"/>
</dbReference>
<proteinExistence type="predicted"/>
<dbReference type="Proteomes" id="UP001597287">
    <property type="component" value="Unassembled WGS sequence"/>
</dbReference>
<protein>
    <submittedName>
        <fullName evidence="1">Uncharacterized protein</fullName>
    </submittedName>
</protein>
<accession>A0ABW5EJV7</accession>
<gene>
    <name evidence="1" type="ORF">ACFSPV_05865</name>
</gene>
<keyword evidence="2" id="KW-1185">Reference proteome</keyword>
<evidence type="ECO:0000313" key="2">
    <source>
        <dbReference type="Proteomes" id="UP001597287"/>
    </source>
</evidence>
<reference evidence="2" key="1">
    <citation type="journal article" date="2019" name="Int. J. Syst. Evol. Microbiol.">
        <title>The Global Catalogue of Microorganisms (GCM) 10K type strain sequencing project: providing services to taxonomists for standard genome sequencing and annotation.</title>
        <authorList>
            <consortium name="The Broad Institute Genomics Platform"/>
            <consortium name="The Broad Institute Genome Sequencing Center for Infectious Disease"/>
            <person name="Wu L."/>
            <person name="Ma J."/>
        </authorList>
    </citation>
    <scope>NUCLEOTIDE SEQUENCE [LARGE SCALE GENOMIC DNA]</scope>
    <source>
        <strain evidence="2">CCUG 62793</strain>
    </source>
</reference>
<sequence>MKNSIQAPCPLCSLTSTAYLENYAKWTHFVCPCCREFKVNKLVMNTLRAEPVDVRERLSQQARALTGGNYLHITAAEGKSLQPNGLTPWRADVRQRPV</sequence>